<evidence type="ECO:0000313" key="1">
    <source>
        <dbReference type="EMBL" id="SPJ78333.1"/>
    </source>
</evidence>
<proteinExistence type="predicted"/>
<accession>A0AAE8MAC4</accession>
<dbReference type="SUPFAM" id="SSF50022">
    <property type="entry name" value="ISP domain"/>
    <property type="match status" value="1"/>
</dbReference>
<name>A0AAE8MAC4_9HYPO</name>
<keyword evidence="1" id="KW-0503">Monooxygenase</keyword>
<dbReference type="GO" id="GO:0004497">
    <property type="term" value="F:monooxygenase activity"/>
    <property type="evidence" value="ECO:0007669"/>
    <property type="project" value="UniProtKB-KW"/>
</dbReference>
<gene>
    <name evidence="1" type="ORF">FTOL_06722</name>
</gene>
<dbReference type="Gene3D" id="2.102.10.10">
    <property type="entry name" value="Rieske [2Fe-2S] iron-sulphur domain"/>
    <property type="match status" value="1"/>
</dbReference>
<evidence type="ECO:0000313" key="2">
    <source>
        <dbReference type="Proteomes" id="UP001187734"/>
    </source>
</evidence>
<keyword evidence="1" id="KW-0560">Oxidoreductase</keyword>
<dbReference type="InterPro" id="IPR001663">
    <property type="entry name" value="Rng_hydr_dOase-A"/>
</dbReference>
<dbReference type="PANTHER" id="PTHR43756:SF5">
    <property type="entry name" value="CHOLINE MONOOXYGENASE, CHLOROPLASTIC"/>
    <property type="match status" value="1"/>
</dbReference>
<keyword evidence="2" id="KW-1185">Reference proteome</keyword>
<sequence length="170" mass="19294">MAISRWFNFGTAKQQEDEGPKAVKALTASWYRSPAMSYPLVEEDAGNLKVLAFTYYGWSYGFDGKLAKVPKYQEIPSFDKSANTLFGIQGHVDKLGFIWINMNSDPTSVIAGADDFASIDKQPRLQRFDMDSYCFDQQWEMIGGYNWKTLCYYCPAGHPALNALNDMSKY</sequence>
<reference evidence="1" key="1">
    <citation type="submission" date="2018-03" db="EMBL/GenBank/DDBJ databases">
        <authorList>
            <person name="Guldener U."/>
        </authorList>
    </citation>
    <scope>NUCLEOTIDE SEQUENCE</scope>
</reference>
<protein>
    <submittedName>
        <fullName evidence="1">Related to choline monooxygenase</fullName>
    </submittedName>
</protein>
<dbReference type="Proteomes" id="UP001187734">
    <property type="component" value="Unassembled WGS sequence"/>
</dbReference>
<dbReference type="AlphaFoldDB" id="A0AAE8MAC4"/>
<dbReference type="EMBL" id="ONZP01000224">
    <property type="protein sequence ID" value="SPJ78333.1"/>
    <property type="molecule type" value="Genomic_DNA"/>
</dbReference>
<dbReference type="PANTHER" id="PTHR43756">
    <property type="entry name" value="CHOLINE MONOOXYGENASE, CHLOROPLASTIC"/>
    <property type="match status" value="1"/>
</dbReference>
<organism evidence="1 2">
    <name type="scientific">Fusarium torulosum</name>
    <dbReference type="NCBI Taxonomy" id="33205"/>
    <lineage>
        <taxon>Eukaryota</taxon>
        <taxon>Fungi</taxon>
        <taxon>Dikarya</taxon>
        <taxon>Ascomycota</taxon>
        <taxon>Pezizomycotina</taxon>
        <taxon>Sordariomycetes</taxon>
        <taxon>Hypocreomycetidae</taxon>
        <taxon>Hypocreales</taxon>
        <taxon>Nectriaceae</taxon>
        <taxon>Fusarium</taxon>
    </lineage>
</organism>
<dbReference type="InterPro" id="IPR036922">
    <property type="entry name" value="Rieske_2Fe-2S_sf"/>
</dbReference>
<comment type="caution">
    <text evidence="1">The sequence shown here is derived from an EMBL/GenBank/DDBJ whole genome shotgun (WGS) entry which is preliminary data.</text>
</comment>
<dbReference type="GO" id="GO:0051537">
    <property type="term" value="F:2 iron, 2 sulfur cluster binding"/>
    <property type="evidence" value="ECO:0007669"/>
    <property type="project" value="InterPro"/>
</dbReference>